<dbReference type="PROSITE" id="PS50110">
    <property type="entry name" value="RESPONSE_REGULATORY"/>
    <property type="match status" value="1"/>
</dbReference>
<evidence type="ECO:0000259" key="4">
    <source>
        <dbReference type="PROSITE" id="PS50110"/>
    </source>
</evidence>
<dbReference type="Gene3D" id="3.40.50.2300">
    <property type="match status" value="1"/>
</dbReference>
<dbReference type="GO" id="GO:0000156">
    <property type="term" value="F:phosphorelay response regulator activity"/>
    <property type="evidence" value="ECO:0007669"/>
    <property type="project" value="InterPro"/>
</dbReference>
<feature type="modified residue" description="4-aspartylphosphate" evidence="3">
    <location>
        <position position="57"/>
    </location>
</feature>
<reference evidence="6" key="2">
    <citation type="submission" date="2021-04" db="EMBL/GenBank/DDBJ databases">
        <authorList>
            <person name="Gilroy R."/>
        </authorList>
    </citation>
    <scope>NUCLEOTIDE SEQUENCE</scope>
    <source>
        <strain evidence="6">CHK179-28034</strain>
    </source>
</reference>
<dbReference type="AlphaFoldDB" id="A0A9D2ELN7"/>
<dbReference type="Gene3D" id="2.40.50.1020">
    <property type="entry name" value="LytTr DNA-binding domain"/>
    <property type="match status" value="1"/>
</dbReference>
<evidence type="ECO:0000313" key="7">
    <source>
        <dbReference type="Proteomes" id="UP000824049"/>
    </source>
</evidence>
<reference evidence="6" key="1">
    <citation type="journal article" date="2021" name="PeerJ">
        <title>Extensive microbial diversity within the chicken gut microbiome revealed by metagenomics and culture.</title>
        <authorList>
            <person name="Gilroy R."/>
            <person name="Ravi A."/>
            <person name="Getino M."/>
            <person name="Pursley I."/>
            <person name="Horton D.L."/>
            <person name="Alikhan N.F."/>
            <person name="Baker D."/>
            <person name="Gharbi K."/>
            <person name="Hall N."/>
            <person name="Watson M."/>
            <person name="Adriaenssens E.M."/>
            <person name="Foster-Nyarko E."/>
            <person name="Jarju S."/>
            <person name="Secka A."/>
            <person name="Antonio M."/>
            <person name="Oren A."/>
            <person name="Chaudhuri R.R."/>
            <person name="La Ragione R."/>
            <person name="Hildebrand F."/>
            <person name="Pallen M.J."/>
        </authorList>
    </citation>
    <scope>NUCLEOTIDE SEQUENCE</scope>
    <source>
        <strain evidence="6">CHK179-28034</strain>
    </source>
</reference>
<dbReference type="InterPro" id="IPR011006">
    <property type="entry name" value="CheY-like_superfamily"/>
</dbReference>
<gene>
    <name evidence="6" type="ORF">H9968_08710</name>
</gene>
<feature type="domain" description="Response regulatory" evidence="4">
    <location>
        <begin position="3"/>
        <end position="120"/>
    </location>
</feature>
<feature type="domain" description="HTH LytTR-type" evidence="5">
    <location>
        <begin position="131"/>
        <end position="229"/>
    </location>
</feature>
<dbReference type="PROSITE" id="PS50930">
    <property type="entry name" value="HTH_LYTTR"/>
    <property type="match status" value="1"/>
</dbReference>
<accession>A0A9D2ELN7</accession>
<evidence type="ECO:0000259" key="5">
    <source>
        <dbReference type="PROSITE" id="PS50930"/>
    </source>
</evidence>
<dbReference type="PANTHER" id="PTHR37299">
    <property type="entry name" value="TRANSCRIPTIONAL REGULATOR-RELATED"/>
    <property type="match status" value="1"/>
</dbReference>
<comment type="caution">
    <text evidence="6">The sequence shown here is derived from an EMBL/GenBank/DDBJ whole genome shotgun (WGS) entry which is preliminary data.</text>
</comment>
<dbReference type="Pfam" id="PF04397">
    <property type="entry name" value="LytTR"/>
    <property type="match status" value="1"/>
</dbReference>
<dbReference type="EMBL" id="DXBR01000078">
    <property type="protein sequence ID" value="HIZ39988.1"/>
    <property type="molecule type" value="Genomic_DNA"/>
</dbReference>
<sequence>MLTIAVCEDNPITSEEICQKIKQYSPMEAQIFSFSDDSDILAAVRERQFEPHIVFMDIELQGSSGIQTAKNITSLLPDCQIIYITNYVDYASQVYESSHIYFILKSQTDTYLPKALQKAIARLEELGRFYLAIQFGKTTARIPQKDILYMERVLRNTEIHTRETIYRTPEKLNALKDNTESWFSFSHRSFLVNCRHIVTMNRQTCTLSDGSKIPVSRTYYKELQHNFMNCVWEEN</sequence>
<dbReference type="SMART" id="SM00448">
    <property type="entry name" value="REC"/>
    <property type="match status" value="1"/>
</dbReference>
<dbReference type="PANTHER" id="PTHR37299:SF1">
    <property type="entry name" value="STAGE 0 SPORULATION PROTEIN A HOMOLOG"/>
    <property type="match status" value="1"/>
</dbReference>
<evidence type="ECO:0000256" key="1">
    <source>
        <dbReference type="ARBA" id="ARBA00018672"/>
    </source>
</evidence>
<comment type="function">
    <text evidence="2">May play the central regulatory role in sporulation. It may be an element of the effector pathway responsible for the activation of sporulation genes in response to nutritional stress. Spo0A may act in concert with spo0H (a sigma factor) to control the expression of some genes that are critical to the sporulation process.</text>
</comment>
<dbReference type="InterPro" id="IPR001789">
    <property type="entry name" value="Sig_transdc_resp-reg_receiver"/>
</dbReference>
<evidence type="ECO:0000313" key="6">
    <source>
        <dbReference type="EMBL" id="HIZ39988.1"/>
    </source>
</evidence>
<dbReference type="SUPFAM" id="SSF52172">
    <property type="entry name" value="CheY-like"/>
    <property type="match status" value="1"/>
</dbReference>
<keyword evidence="3" id="KW-0597">Phosphoprotein</keyword>
<name>A0A9D2ELN7_9FIRM</name>
<dbReference type="Proteomes" id="UP000824049">
    <property type="component" value="Unassembled WGS sequence"/>
</dbReference>
<evidence type="ECO:0000256" key="3">
    <source>
        <dbReference type="PROSITE-ProRule" id="PRU00169"/>
    </source>
</evidence>
<protein>
    <recommendedName>
        <fullName evidence="1">Stage 0 sporulation protein A homolog</fullName>
    </recommendedName>
</protein>
<dbReference type="InterPro" id="IPR046947">
    <property type="entry name" value="LytR-like"/>
</dbReference>
<organism evidence="6 7">
    <name type="scientific">Candidatus Anaerobutyricum stercoris</name>
    <dbReference type="NCBI Taxonomy" id="2838457"/>
    <lineage>
        <taxon>Bacteria</taxon>
        <taxon>Bacillati</taxon>
        <taxon>Bacillota</taxon>
        <taxon>Clostridia</taxon>
        <taxon>Lachnospirales</taxon>
        <taxon>Lachnospiraceae</taxon>
        <taxon>Anaerobutyricum</taxon>
    </lineage>
</organism>
<dbReference type="GO" id="GO:0003677">
    <property type="term" value="F:DNA binding"/>
    <property type="evidence" value="ECO:0007669"/>
    <property type="project" value="UniProtKB-KW"/>
</dbReference>
<evidence type="ECO:0000256" key="2">
    <source>
        <dbReference type="ARBA" id="ARBA00024867"/>
    </source>
</evidence>
<dbReference type="Pfam" id="PF00072">
    <property type="entry name" value="Response_reg"/>
    <property type="match status" value="1"/>
</dbReference>
<dbReference type="SMART" id="SM00850">
    <property type="entry name" value="LytTR"/>
    <property type="match status" value="1"/>
</dbReference>
<dbReference type="InterPro" id="IPR007492">
    <property type="entry name" value="LytTR_DNA-bd_dom"/>
</dbReference>
<proteinExistence type="predicted"/>
<keyword evidence="6" id="KW-0238">DNA-binding</keyword>